<dbReference type="OrthoDB" id="1797346at2"/>
<proteinExistence type="predicted"/>
<gene>
    <name evidence="1" type="ORF">DESME_01650</name>
</gene>
<dbReference type="STRING" id="871968.DESME_01650"/>
<reference evidence="1 2" key="1">
    <citation type="submission" date="2013-12" db="EMBL/GenBank/DDBJ databases">
        <authorList>
            <consortium name="DOE Joint Genome Institute"/>
            <person name="Smidt H."/>
            <person name="Huntemann M."/>
            <person name="Han J."/>
            <person name="Chen A."/>
            <person name="Kyrpides N."/>
            <person name="Mavromatis K."/>
            <person name="Markowitz V."/>
            <person name="Palaniappan K."/>
            <person name="Ivanova N."/>
            <person name="Schaumberg A."/>
            <person name="Pati A."/>
            <person name="Liolios K."/>
            <person name="Nordberg H.P."/>
            <person name="Cantor M.N."/>
            <person name="Hua S.X."/>
            <person name="Woyke T."/>
        </authorList>
    </citation>
    <scope>NUCLEOTIDE SEQUENCE [LARGE SCALE GENOMIC DNA]</scope>
    <source>
        <strain evidence="2">DSM 15288</strain>
    </source>
</reference>
<accession>W0EH43</accession>
<dbReference type="Proteomes" id="UP000010847">
    <property type="component" value="Chromosome"/>
</dbReference>
<dbReference type="AlphaFoldDB" id="W0EH43"/>
<dbReference type="eggNOG" id="COG1470">
    <property type="taxonomic scope" value="Bacteria"/>
</dbReference>
<protein>
    <submittedName>
        <fullName evidence="1">Uncharacterized protein</fullName>
    </submittedName>
</protein>
<dbReference type="EMBL" id="CP007032">
    <property type="protein sequence ID" value="AHF08386.1"/>
    <property type="molecule type" value="Genomic_DNA"/>
</dbReference>
<keyword evidence="2" id="KW-1185">Reference proteome</keyword>
<sequence length="169" mass="18976">MQIKNKYFIFFTIGILAVFLASFTTLLFLFPTSSVFAVETSKSKIKDLVITISPTKELLRVKNMAPGNMVIAPLRVMNTGKEDFSYDISNEMESGDMLYNELDLTITDQKGKLLYSKKLKDLKNLELGKLNISQNETFNISVGLPIEAGNEYQGTHTSVKFVLNAHPLK</sequence>
<dbReference type="RefSeq" id="WP_006716375.1">
    <property type="nucleotide sequence ID" value="NZ_CP007032.1"/>
</dbReference>
<evidence type="ECO:0000313" key="1">
    <source>
        <dbReference type="EMBL" id="AHF08386.1"/>
    </source>
</evidence>
<organism evidence="1 2">
    <name type="scientific">Desulfitobacterium metallireducens DSM 15288</name>
    <dbReference type="NCBI Taxonomy" id="871968"/>
    <lineage>
        <taxon>Bacteria</taxon>
        <taxon>Bacillati</taxon>
        <taxon>Bacillota</taxon>
        <taxon>Clostridia</taxon>
        <taxon>Eubacteriales</taxon>
        <taxon>Desulfitobacteriaceae</taxon>
        <taxon>Desulfitobacterium</taxon>
    </lineage>
</organism>
<dbReference type="HOGENOM" id="CLU_1575940_0_0_9"/>
<dbReference type="KEGG" id="dmt:DESME_01650"/>
<name>W0EH43_9FIRM</name>
<evidence type="ECO:0000313" key="2">
    <source>
        <dbReference type="Proteomes" id="UP000010847"/>
    </source>
</evidence>